<keyword evidence="2" id="KW-1185">Reference proteome</keyword>
<evidence type="ECO:0000313" key="2">
    <source>
        <dbReference type="Proteomes" id="UP000186817"/>
    </source>
</evidence>
<protein>
    <submittedName>
        <fullName evidence="1">Uncharacterized protein</fullName>
    </submittedName>
</protein>
<reference evidence="1 2" key="1">
    <citation type="submission" date="2016-02" db="EMBL/GenBank/DDBJ databases">
        <title>Genome analysis of coral dinoflagellate symbionts highlights evolutionary adaptations to a symbiotic lifestyle.</title>
        <authorList>
            <person name="Aranda M."/>
            <person name="Li Y."/>
            <person name="Liew Y.J."/>
            <person name="Baumgarten S."/>
            <person name="Simakov O."/>
            <person name="Wilson M."/>
            <person name="Piel J."/>
            <person name="Ashoor H."/>
            <person name="Bougouffa S."/>
            <person name="Bajic V.B."/>
            <person name="Ryu T."/>
            <person name="Ravasi T."/>
            <person name="Bayer T."/>
            <person name="Micklem G."/>
            <person name="Kim H."/>
            <person name="Bhak J."/>
            <person name="Lajeunesse T.C."/>
            <person name="Voolstra C.R."/>
        </authorList>
    </citation>
    <scope>NUCLEOTIDE SEQUENCE [LARGE SCALE GENOMIC DNA]</scope>
    <source>
        <strain evidence="1 2">CCMP2467</strain>
    </source>
</reference>
<gene>
    <name evidence="1" type="ORF">AK812_SmicGene2249</name>
</gene>
<dbReference type="EMBL" id="LSRX01000025">
    <property type="protein sequence ID" value="OLQ13690.1"/>
    <property type="molecule type" value="Genomic_DNA"/>
</dbReference>
<accession>A0A1Q9F1W5</accession>
<dbReference type="AlphaFoldDB" id="A0A1Q9F1W5"/>
<name>A0A1Q9F1W5_SYMMI</name>
<organism evidence="1 2">
    <name type="scientific">Symbiodinium microadriaticum</name>
    <name type="common">Dinoflagellate</name>
    <name type="synonym">Zooxanthella microadriatica</name>
    <dbReference type="NCBI Taxonomy" id="2951"/>
    <lineage>
        <taxon>Eukaryota</taxon>
        <taxon>Sar</taxon>
        <taxon>Alveolata</taxon>
        <taxon>Dinophyceae</taxon>
        <taxon>Suessiales</taxon>
        <taxon>Symbiodiniaceae</taxon>
        <taxon>Symbiodinium</taxon>
    </lineage>
</organism>
<sequence>MLAGTNGKLLIMNGESMSVQPLVSSALQSVSTRRFLAHYNLSLRYWDMGEGQCLGGADPCASDPCGEQYAQRYTEGSVQGVESRNPHDKMQQHSLQEAVQRAPEAIGPNYDLGIHFFDKRMMRRAEAKAPLALQLVEKDRLILQASVDDNLCGPPPVDSKKARMKISPAELIAFREADRMLRLLEDV</sequence>
<dbReference type="Proteomes" id="UP000186817">
    <property type="component" value="Unassembled WGS sequence"/>
</dbReference>
<evidence type="ECO:0000313" key="1">
    <source>
        <dbReference type="EMBL" id="OLQ13690.1"/>
    </source>
</evidence>
<comment type="caution">
    <text evidence="1">The sequence shown here is derived from an EMBL/GenBank/DDBJ whole genome shotgun (WGS) entry which is preliminary data.</text>
</comment>
<proteinExistence type="predicted"/>